<dbReference type="AlphaFoldDB" id="A0A811U1Y5"/>
<comment type="caution">
    <text evidence="1">The sequence shown here is derived from an EMBL/GenBank/DDBJ whole genome shotgun (WGS) entry which is preliminary data.</text>
</comment>
<protein>
    <submittedName>
        <fullName evidence="1">(Mediterranean fruit fly) hypothetical protein</fullName>
    </submittedName>
</protein>
<name>A0A811U1Y5_CERCA</name>
<evidence type="ECO:0000313" key="1">
    <source>
        <dbReference type="EMBL" id="CAD6991493.1"/>
    </source>
</evidence>
<organism evidence="1 2">
    <name type="scientific">Ceratitis capitata</name>
    <name type="common">Mediterranean fruit fly</name>
    <name type="synonym">Tephritis capitata</name>
    <dbReference type="NCBI Taxonomy" id="7213"/>
    <lineage>
        <taxon>Eukaryota</taxon>
        <taxon>Metazoa</taxon>
        <taxon>Ecdysozoa</taxon>
        <taxon>Arthropoda</taxon>
        <taxon>Hexapoda</taxon>
        <taxon>Insecta</taxon>
        <taxon>Pterygota</taxon>
        <taxon>Neoptera</taxon>
        <taxon>Endopterygota</taxon>
        <taxon>Diptera</taxon>
        <taxon>Brachycera</taxon>
        <taxon>Muscomorpha</taxon>
        <taxon>Tephritoidea</taxon>
        <taxon>Tephritidae</taxon>
        <taxon>Ceratitis</taxon>
        <taxon>Ceratitis</taxon>
    </lineage>
</organism>
<evidence type="ECO:0000313" key="2">
    <source>
        <dbReference type="Proteomes" id="UP000606786"/>
    </source>
</evidence>
<dbReference type="EMBL" id="CAJHJT010000001">
    <property type="protein sequence ID" value="CAD6991493.1"/>
    <property type="molecule type" value="Genomic_DNA"/>
</dbReference>
<dbReference type="Proteomes" id="UP000606786">
    <property type="component" value="Unassembled WGS sequence"/>
</dbReference>
<keyword evidence="2" id="KW-1185">Reference proteome</keyword>
<gene>
    <name evidence="1" type="ORF">CCAP1982_LOCUS417</name>
</gene>
<proteinExistence type="predicted"/>
<reference evidence="1" key="1">
    <citation type="submission" date="2020-11" db="EMBL/GenBank/DDBJ databases">
        <authorList>
            <person name="Whitehead M."/>
        </authorList>
    </citation>
    <scope>NUCLEOTIDE SEQUENCE</scope>
    <source>
        <strain evidence="1">EGII</strain>
    </source>
</reference>
<sequence>MAVTAMINDHSRNITAISCGCATQKAKAKTNCRHQMFGYMQRCMTMQHAATKKDIKKIAAHELCIQKMPTTSSRQSTLDGSFEKLPTLKLLCEEKSIKFDGSGNEMRNAPMLCNRLLNRQKKKQERNAPMVVIRQ</sequence>
<accession>A0A811U1Y5</accession>